<dbReference type="Pfam" id="PF01614">
    <property type="entry name" value="IclR_C"/>
    <property type="match status" value="1"/>
</dbReference>
<feature type="domain" description="HTH iclR-type" evidence="7">
    <location>
        <begin position="20"/>
        <end position="82"/>
    </location>
</feature>
<dbReference type="GO" id="GO:0045892">
    <property type="term" value="P:negative regulation of DNA-templated transcription"/>
    <property type="evidence" value="ECO:0007669"/>
    <property type="project" value="TreeGrafter"/>
</dbReference>
<dbReference type="FunFam" id="1.10.10.10:FF:000056">
    <property type="entry name" value="IclR family transcriptional regulator"/>
    <property type="match status" value="1"/>
</dbReference>
<accession>Q1AYT9</accession>
<feature type="domain" description="IclR-ED" evidence="8">
    <location>
        <begin position="83"/>
        <end position="265"/>
    </location>
</feature>
<name>Q1AYT9_RUBXD</name>
<evidence type="ECO:0000256" key="6">
    <source>
        <dbReference type="SAM" id="MobiDB-lite"/>
    </source>
</evidence>
<evidence type="ECO:0000313" key="9">
    <source>
        <dbReference type="EMBL" id="ABG03439.1"/>
    </source>
</evidence>
<dbReference type="GO" id="GO:0003677">
    <property type="term" value="F:DNA binding"/>
    <property type="evidence" value="ECO:0007669"/>
    <property type="project" value="UniProtKB-KW"/>
</dbReference>
<reference evidence="9 10" key="1">
    <citation type="submission" date="2006-06" db="EMBL/GenBank/DDBJ databases">
        <title>Complete sequence of Rubrobacter xylanophilus DSM 9941.</title>
        <authorList>
            <consortium name="US DOE Joint Genome Institute"/>
            <person name="Copeland A."/>
            <person name="Lucas S."/>
            <person name="Lapidus A."/>
            <person name="Barry K."/>
            <person name="Detter J.C."/>
            <person name="Glavina del Rio T."/>
            <person name="Hammon N."/>
            <person name="Israni S."/>
            <person name="Dalin E."/>
            <person name="Tice H."/>
            <person name="Pitluck S."/>
            <person name="Munk A.C."/>
            <person name="Brettin T."/>
            <person name="Bruce D."/>
            <person name="Han C."/>
            <person name="Tapia R."/>
            <person name="Gilna P."/>
            <person name="Schmutz J."/>
            <person name="Larimer F."/>
            <person name="Land M."/>
            <person name="Hauser L."/>
            <person name="Kyrpides N."/>
            <person name="Lykidis A."/>
            <person name="da Costa M.S."/>
            <person name="Rainey F.A."/>
            <person name="Empadinhas N."/>
            <person name="Jolivet E."/>
            <person name="Battista J.R."/>
            <person name="Richardson P."/>
        </authorList>
    </citation>
    <scope>NUCLEOTIDE SEQUENCE [LARGE SCALE GENOMIC DNA]</scope>
    <source>
        <strain evidence="10">DSM 9941 / NBRC 16129 / PRD-1</strain>
    </source>
</reference>
<dbReference type="eggNOG" id="COG1414">
    <property type="taxonomic scope" value="Bacteria"/>
</dbReference>
<keyword evidence="10" id="KW-1185">Reference proteome</keyword>
<dbReference type="GO" id="GO:0003700">
    <property type="term" value="F:DNA-binding transcription factor activity"/>
    <property type="evidence" value="ECO:0007669"/>
    <property type="project" value="TreeGrafter"/>
</dbReference>
<dbReference type="SMART" id="SM00346">
    <property type="entry name" value="HTH_ICLR"/>
    <property type="match status" value="1"/>
</dbReference>
<organism evidence="9 10">
    <name type="scientific">Rubrobacter xylanophilus (strain DSM 9941 / JCM 11954 / NBRC 16129 / PRD-1)</name>
    <dbReference type="NCBI Taxonomy" id="266117"/>
    <lineage>
        <taxon>Bacteria</taxon>
        <taxon>Bacillati</taxon>
        <taxon>Actinomycetota</taxon>
        <taxon>Rubrobacteria</taxon>
        <taxon>Rubrobacterales</taxon>
        <taxon>Rubrobacteraceae</taxon>
        <taxon>Rubrobacter</taxon>
    </lineage>
</organism>
<dbReference type="Pfam" id="PF09339">
    <property type="entry name" value="HTH_IclR"/>
    <property type="match status" value="1"/>
</dbReference>
<evidence type="ECO:0000256" key="5">
    <source>
        <dbReference type="ARBA" id="ARBA00070406"/>
    </source>
</evidence>
<dbReference type="SUPFAM" id="SSF46785">
    <property type="entry name" value="Winged helix' DNA-binding domain"/>
    <property type="match status" value="1"/>
</dbReference>
<dbReference type="InterPro" id="IPR014757">
    <property type="entry name" value="Tscrpt_reg_IclR_C"/>
</dbReference>
<dbReference type="OrthoDB" id="8479143at2"/>
<proteinExistence type="predicted"/>
<dbReference type="InterPro" id="IPR029016">
    <property type="entry name" value="GAF-like_dom_sf"/>
</dbReference>
<comment type="function">
    <text evidence="4">May be an activator protein for the gylABX operon.</text>
</comment>
<evidence type="ECO:0000259" key="7">
    <source>
        <dbReference type="PROSITE" id="PS51077"/>
    </source>
</evidence>
<dbReference type="AlphaFoldDB" id="Q1AYT9"/>
<dbReference type="PANTHER" id="PTHR30136:SF24">
    <property type="entry name" value="HTH-TYPE TRANSCRIPTIONAL REPRESSOR ALLR"/>
    <property type="match status" value="1"/>
</dbReference>
<dbReference type="InterPro" id="IPR036390">
    <property type="entry name" value="WH_DNA-bd_sf"/>
</dbReference>
<protein>
    <recommendedName>
        <fullName evidence="5">Glycerol operon regulatory protein</fullName>
    </recommendedName>
</protein>
<evidence type="ECO:0000256" key="3">
    <source>
        <dbReference type="ARBA" id="ARBA00023163"/>
    </source>
</evidence>
<dbReference type="InterPro" id="IPR005471">
    <property type="entry name" value="Tscrpt_reg_IclR_N"/>
</dbReference>
<evidence type="ECO:0000256" key="4">
    <source>
        <dbReference type="ARBA" id="ARBA00058938"/>
    </source>
</evidence>
<dbReference type="Proteomes" id="UP000006637">
    <property type="component" value="Chromosome"/>
</dbReference>
<dbReference type="KEGG" id="rxy:Rxyl_0465"/>
<keyword evidence="1" id="KW-0805">Transcription regulation</keyword>
<gene>
    <name evidence="9" type="ordered locus">Rxyl_0465</name>
</gene>
<keyword evidence="3" id="KW-0804">Transcription</keyword>
<evidence type="ECO:0000256" key="1">
    <source>
        <dbReference type="ARBA" id="ARBA00023015"/>
    </source>
</evidence>
<feature type="compositionally biased region" description="Basic and acidic residues" evidence="6">
    <location>
        <begin position="1"/>
        <end position="11"/>
    </location>
</feature>
<dbReference type="SUPFAM" id="SSF55781">
    <property type="entry name" value="GAF domain-like"/>
    <property type="match status" value="1"/>
</dbReference>
<sequence>METARTDDRNRNRPGTRSGTSALRHGIRVLQTFTREEPILGVSEIARRVGLHKSTVSRILATLEEAMLVERHPTSGRFRLGVGVIALAGPMLANLDVRRVARPFLEELTRATGETTGLLVWSEGAAISVEQVASPKTVKHTIPIGTQFREHASASVKVFLAESPPEEVQKVLDRGLKRYSERTVVDPEEYLKGLQRVRELGYAVNAGETSLEETGIAAPVRDHRDQTVAAVLLSAPYYRTPPERIEELGELVRKTAEAISKRLGGASA</sequence>
<dbReference type="RefSeq" id="WP_011563457.1">
    <property type="nucleotide sequence ID" value="NC_008148.1"/>
</dbReference>
<dbReference type="Gene3D" id="3.30.450.40">
    <property type="match status" value="1"/>
</dbReference>
<dbReference type="InterPro" id="IPR050707">
    <property type="entry name" value="HTH_MetabolicPath_Reg"/>
</dbReference>
<dbReference type="InterPro" id="IPR036388">
    <property type="entry name" value="WH-like_DNA-bd_sf"/>
</dbReference>
<dbReference type="STRING" id="266117.Rxyl_0465"/>
<evidence type="ECO:0000259" key="8">
    <source>
        <dbReference type="PROSITE" id="PS51078"/>
    </source>
</evidence>
<dbReference type="PROSITE" id="PS51078">
    <property type="entry name" value="ICLR_ED"/>
    <property type="match status" value="1"/>
</dbReference>
<feature type="region of interest" description="Disordered" evidence="6">
    <location>
        <begin position="1"/>
        <end position="21"/>
    </location>
</feature>
<dbReference type="InterPro" id="IPR011991">
    <property type="entry name" value="ArsR-like_HTH"/>
</dbReference>
<dbReference type="PROSITE" id="PS51077">
    <property type="entry name" value="HTH_ICLR"/>
    <property type="match status" value="1"/>
</dbReference>
<dbReference type="PANTHER" id="PTHR30136">
    <property type="entry name" value="HELIX-TURN-HELIX TRANSCRIPTIONAL REGULATOR, ICLR FAMILY"/>
    <property type="match status" value="1"/>
</dbReference>
<dbReference type="EMBL" id="CP000386">
    <property type="protein sequence ID" value="ABG03439.1"/>
    <property type="molecule type" value="Genomic_DNA"/>
</dbReference>
<keyword evidence="2" id="KW-0238">DNA-binding</keyword>
<evidence type="ECO:0000256" key="2">
    <source>
        <dbReference type="ARBA" id="ARBA00023125"/>
    </source>
</evidence>
<evidence type="ECO:0000313" key="10">
    <source>
        <dbReference type="Proteomes" id="UP000006637"/>
    </source>
</evidence>
<dbReference type="Gene3D" id="1.10.10.10">
    <property type="entry name" value="Winged helix-like DNA-binding domain superfamily/Winged helix DNA-binding domain"/>
    <property type="match status" value="1"/>
</dbReference>
<dbReference type="CDD" id="cd00090">
    <property type="entry name" value="HTH_ARSR"/>
    <property type="match status" value="1"/>
</dbReference>
<dbReference type="PhylomeDB" id="Q1AYT9"/>
<dbReference type="HOGENOM" id="CLU_062618_4_3_11"/>